<proteinExistence type="predicted"/>
<accession>A0A838BEH4</accession>
<dbReference type="EMBL" id="JACDTY010000023">
    <property type="protein sequence ID" value="MBA1144467.1"/>
    <property type="molecule type" value="Genomic_DNA"/>
</dbReference>
<comment type="caution">
    <text evidence="2">The sequence shown here is derived from an EMBL/GenBank/DDBJ whole genome shotgun (WGS) entry which is preliminary data.</text>
</comment>
<feature type="domain" description="DUF6894" evidence="1">
    <location>
        <begin position="3"/>
        <end position="70"/>
    </location>
</feature>
<dbReference type="Pfam" id="PF21834">
    <property type="entry name" value="DUF6894"/>
    <property type="match status" value="1"/>
</dbReference>
<keyword evidence="3" id="KW-1185">Reference proteome</keyword>
<name>A0A838BEH4_9HYPH</name>
<dbReference type="InterPro" id="IPR054189">
    <property type="entry name" value="DUF6894"/>
</dbReference>
<evidence type="ECO:0000313" key="3">
    <source>
        <dbReference type="Proteomes" id="UP000558284"/>
    </source>
</evidence>
<dbReference type="AlphaFoldDB" id="A0A838BEH4"/>
<evidence type="ECO:0000259" key="1">
    <source>
        <dbReference type="Pfam" id="PF21834"/>
    </source>
</evidence>
<dbReference type="Proteomes" id="UP000558284">
    <property type="component" value="Unassembled WGS sequence"/>
</dbReference>
<reference evidence="2 3" key="1">
    <citation type="submission" date="2020-07" db="EMBL/GenBank/DDBJ databases">
        <title>Definition of the novel symbiovar canariense within Mesorhizobium novociceri, a new species of genus Mesorhizobium nodulating Cicer canariense in the Caldera de Taburiente National Park (La Palma, Canary Islands).</title>
        <authorList>
            <person name="Leon-Barrios M."/>
            <person name="Perez-Yepez J."/>
            <person name="Flores-Felix J.D."/>
            <person name="Ramirez-Baena M.H."/>
            <person name="Pulido-Suarez L."/>
            <person name="Igual J.M."/>
            <person name="Velazquez E."/>
            <person name="Peix A."/>
        </authorList>
    </citation>
    <scope>NUCLEOTIDE SEQUENCE [LARGE SCALE GENOMIC DNA]</scope>
    <source>
        <strain evidence="2 3">CCANP35</strain>
    </source>
</reference>
<organism evidence="2 3">
    <name type="scientific">Mesorhizobium neociceri</name>
    <dbReference type="NCBI Taxonomy" id="1307853"/>
    <lineage>
        <taxon>Bacteria</taxon>
        <taxon>Pseudomonadati</taxon>
        <taxon>Pseudomonadota</taxon>
        <taxon>Alphaproteobacteria</taxon>
        <taxon>Hyphomicrobiales</taxon>
        <taxon>Phyllobacteriaceae</taxon>
        <taxon>Mesorhizobium</taxon>
    </lineage>
</organism>
<protein>
    <recommendedName>
        <fullName evidence="1">DUF6894 domain-containing protein</fullName>
    </recommendedName>
</protein>
<sequence>MNRYFFDVYNSDGQVLDEDGQFFESRDRARAEALRVLHDVARDEMPDRDLVKITVKVRSDNGAQMFEASLILTTGWSASAFVAPK</sequence>
<evidence type="ECO:0000313" key="2">
    <source>
        <dbReference type="EMBL" id="MBA1144467.1"/>
    </source>
</evidence>
<gene>
    <name evidence="2" type="ORF">H0241_30130</name>
</gene>